<feature type="domain" description="Flagellar hook-associated protein 2 N-terminal" evidence="6">
    <location>
        <begin position="4"/>
        <end position="100"/>
    </location>
</feature>
<comment type="similarity">
    <text evidence="1 5">Belongs to the FliD family.</text>
</comment>
<sequence>MADSTINPTQMAQQLATAYTQGKQAQLKTQTTDAQNTSAALTKLQSALSNFRTALTGLSGKTSLTQLAATLSNTGVGTASADSTAQAGSYSFFVEQVASANQVAFQGLTAVSVVPIPGSINLSLADGTSFSVDIATADLDADGKVSPAELARAINSASNSKISATVMTVGGQTQMVLSAGQTGASSQITLDASNVNDPALKAALGAPQQLVAARDAIVWLGDQTTGVKMQQASNTFTAVQGVTMTFTKAMQAGDTPVTLTVTQDKDATAANVQNFVDAYNALEKTLDDLTRSGDAKNGVTAGAFVSDAGVLALRSHLTNALRQNYGGAKLFDLGVSADRNGTLSLDKTKLQTALAAKPDALDKVFGNAQSGLLTDTNKYLNQWLNSATGQIKRRQDSVQTLQKDLTTRQTALDDKFNLLYQRYLAQFSKLQSLQAQMSQTSSALSALDTAA</sequence>
<evidence type="ECO:0000259" key="6">
    <source>
        <dbReference type="Pfam" id="PF02465"/>
    </source>
</evidence>
<dbReference type="PANTHER" id="PTHR30288">
    <property type="entry name" value="FLAGELLAR CAP/ASSEMBLY PROTEIN FLID"/>
    <property type="match status" value="1"/>
</dbReference>
<comment type="subunit">
    <text evidence="2 5">Homopentamer.</text>
</comment>
<keyword evidence="4 5" id="KW-0975">Bacterial flagellum</keyword>
<dbReference type="InterPro" id="IPR040026">
    <property type="entry name" value="FliD"/>
</dbReference>
<evidence type="ECO:0000256" key="2">
    <source>
        <dbReference type="ARBA" id="ARBA00011255"/>
    </source>
</evidence>
<dbReference type="PANTHER" id="PTHR30288:SF0">
    <property type="entry name" value="FLAGELLAR HOOK-ASSOCIATED PROTEIN 2"/>
    <property type="match status" value="1"/>
</dbReference>
<dbReference type="RefSeq" id="WP_189460475.1">
    <property type="nucleotide sequence ID" value="NZ_BMYO01000005.1"/>
</dbReference>
<evidence type="ECO:0000256" key="4">
    <source>
        <dbReference type="ARBA" id="ARBA00023143"/>
    </source>
</evidence>
<dbReference type="PROSITE" id="PS00018">
    <property type="entry name" value="EF_HAND_1"/>
    <property type="match status" value="1"/>
</dbReference>
<keyword evidence="5" id="KW-0964">Secreted</keyword>
<feature type="domain" description="Flagellar hook-associated protein 2 C-terminal" evidence="7">
    <location>
        <begin position="225"/>
        <end position="438"/>
    </location>
</feature>
<keyword evidence="3" id="KW-0175">Coiled coil</keyword>
<dbReference type="InterPro" id="IPR003481">
    <property type="entry name" value="FliD_N"/>
</dbReference>
<dbReference type="InterPro" id="IPR010809">
    <property type="entry name" value="FliD_C"/>
</dbReference>
<evidence type="ECO:0000313" key="8">
    <source>
        <dbReference type="EMBL" id="GHD63351.1"/>
    </source>
</evidence>
<reference evidence="9" key="1">
    <citation type="journal article" date="2019" name="Int. J. Syst. Evol. Microbiol.">
        <title>The Global Catalogue of Microorganisms (GCM) 10K type strain sequencing project: providing services to taxonomists for standard genome sequencing and annotation.</title>
        <authorList>
            <consortium name="The Broad Institute Genomics Platform"/>
            <consortium name="The Broad Institute Genome Sequencing Center for Infectious Disease"/>
            <person name="Wu L."/>
            <person name="Ma J."/>
        </authorList>
    </citation>
    <scope>NUCLEOTIDE SEQUENCE [LARGE SCALE GENOMIC DNA]</scope>
    <source>
        <strain evidence="9">KCTC 23701</strain>
    </source>
</reference>
<protein>
    <recommendedName>
        <fullName evidence="5">Flagellar hook-associated protein 2</fullName>
        <shortName evidence="5">HAP2</shortName>
    </recommendedName>
    <alternativeName>
        <fullName evidence="5">Flagellar cap protein</fullName>
    </alternativeName>
</protein>
<accession>A0ABQ3H3T6</accession>
<keyword evidence="8" id="KW-0282">Flagellum</keyword>
<dbReference type="Pfam" id="PF07195">
    <property type="entry name" value="FliD_C"/>
    <property type="match status" value="1"/>
</dbReference>
<comment type="function">
    <text evidence="5">Required for morphogenesis and for the elongation of the flagellar filament by facilitating polymerization of the flagellin monomers at the tip of growing filament. Forms a capping structure, which prevents flagellin subunits (transported through the central channel of the flagellum) from leaking out without polymerization at the distal end.</text>
</comment>
<gene>
    <name evidence="8" type="primary">fliDL</name>
    <name evidence="8" type="ORF">GCM10007350_20570</name>
</gene>
<dbReference type="Proteomes" id="UP000604737">
    <property type="component" value="Unassembled WGS sequence"/>
</dbReference>
<organism evidence="8 9">
    <name type="scientific">Jeongeupia chitinilytica</name>
    <dbReference type="NCBI Taxonomy" id="1041641"/>
    <lineage>
        <taxon>Bacteria</taxon>
        <taxon>Pseudomonadati</taxon>
        <taxon>Pseudomonadota</taxon>
        <taxon>Betaproteobacteria</taxon>
        <taxon>Neisseriales</taxon>
        <taxon>Chitinibacteraceae</taxon>
        <taxon>Jeongeupia</taxon>
    </lineage>
</organism>
<keyword evidence="8" id="KW-0966">Cell projection</keyword>
<dbReference type="Pfam" id="PF02465">
    <property type="entry name" value="FliD_N"/>
    <property type="match status" value="1"/>
</dbReference>
<evidence type="ECO:0000256" key="1">
    <source>
        <dbReference type="ARBA" id="ARBA00009764"/>
    </source>
</evidence>
<evidence type="ECO:0000256" key="3">
    <source>
        <dbReference type="ARBA" id="ARBA00023054"/>
    </source>
</evidence>
<comment type="subcellular location">
    <subcellularLocation>
        <location evidence="5">Secreted</location>
    </subcellularLocation>
    <subcellularLocation>
        <location evidence="5">Bacterial flagellum</location>
    </subcellularLocation>
</comment>
<dbReference type="EMBL" id="BMYO01000005">
    <property type="protein sequence ID" value="GHD63351.1"/>
    <property type="molecule type" value="Genomic_DNA"/>
</dbReference>
<evidence type="ECO:0000256" key="5">
    <source>
        <dbReference type="RuleBase" id="RU362066"/>
    </source>
</evidence>
<comment type="caution">
    <text evidence="8">The sequence shown here is derived from an EMBL/GenBank/DDBJ whole genome shotgun (WGS) entry which is preliminary data.</text>
</comment>
<keyword evidence="9" id="KW-1185">Reference proteome</keyword>
<dbReference type="InterPro" id="IPR018247">
    <property type="entry name" value="EF_Hand_1_Ca_BS"/>
</dbReference>
<name>A0ABQ3H3T6_9NEIS</name>
<evidence type="ECO:0000259" key="7">
    <source>
        <dbReference type="Pfam" id="PF07195"/>
    </source>
</evidence>
<evidence type="ECO:0000313" key="9">
    <source>
        <dbReference type="Proteomes" id="UP000604737"/>
    </source>
</evidence>
<proteinExistence type="inferred from homology"/>
<keyword evidence="8" id="KW-0969">Cilium</keyword>